<name>A0A7Z0LXB6_9GAMM</name>
<comment type="caution">
    <text evidence="1">The sequence shown here is derived from an EMBL/GenBank/DDBJ whole genome shotgun (WGS) entry which is preliminary data.</text>
</comment>
<evidence type="ECO:0000313" key="2">
    <source>
        <dbReference type="Proteomes" id="UP000526892"/>
    </source>
</evidence>
<proteinExistence type="predicted"/>
<dbReference type="AlphaFoldDB" id="A0A7Z0LXB6"/>
<accession>A0A7Z0LXB6</accession>
<dbReference type="EMBL" id="JACCDE010000044">
    <property type="protein sequence ID" value="NYS80188.1"/>
    <property type="molecule type" value="Genomic_DNA"/>
</dbReference>
<dbReference type="RefSeq" id="WP_035564904.1">
    <property type="nucleotide sequence ID" value="NZ_CAXBPG010000042.1"/>
</dbReference>
<keyword evidence="2" id="KW-1185">Reference proteome</keyword>
<reference evidence="1 2" key="1">
    <citation type="journal article" date="2003" name="Extremophiles">
        <title>Halomonas glaciei sp. nov. isolated from fast ice of Adelie Land, Antarctica.</title>
        <authorList>
            <person name="Reddy G.S."/>
            <person name="Raghavan P.U."/>
            <person name="Sarita N.B."/>
            <person name="Prakash J.S."/>
            <person name="Nagesh N."/>
            <person name="Delille D."/>
            <person name="Shivaji S."/>
        </authorList>
    </citation>
    <scope>NUCLEOTIDE SEQUENCE [LARGE SCALE GENOMIC DNA]</scope>
    <source>
        <strain evidence="1 2">DD39</strain>
    </source>
</reference>
<protein>
    <submittedName>
        <fullName evidence="1">Uncharacterized protein</fullName>
    </submittedName>
</protein>
<sequence length="116" mass="13359">MKSTTTTPLMPITPLAMFDIWKAGLMAFELWTTSLSTITMRNHLWQTQPFFSPNMMKENQKMVTEKLEASMEAGLEMQKALFNSINGQSAPWWVTSQRAMKPYHQRSSANSRRLAK</sequence>
<evidence type="ECO:0000313" key="1">
    <source>
        <dbReference type="EMBL" id="NYS80188.1"/>
    </source>
</evidence>
<dbReference type="Proteomes" id="UP000526892">
    <property type="component" value="Unassembled WGS sequence"/>
</dbReference>
<gene>
    <name evidence="1" type="ORF">HZS80_21235</name>
</gene>
<organism evidence="1 2">
    <name type="scientific">Vreelandella glaciei</name>
    <dbReference type="NCBI Taxonomy" id="186761"/>
    <lineage>
        <taxon>Bacteria</taxon>
        <taxon>Pseudomonadati</taxon>
        <taxon>Pseudomonadota</taxon>
        <taxon>Gammaproteobacteria</taxon>
        <taxon>Oceanospirillales</taxon>
        <taxon>Halomonadaceae</taxon>
        <taxon>Vreelandella</taxon>
    </lineage>
</organism>